<dbReference type="HOGENOM" id="CLU_2284082_0_0_1"/>
<organism evidence="1 2">
    <name type="scientific">Hydnomerulius pinastri MD-312</name>
    <dbReference type="NCBI Taxonomy" id="994086"/>
    <lineage>
        <taxon>Eukaryota</taxon>
        <taxon>Fungi</taxon>
        <taxon>Dikarya</taxon>
        <taxon>Basidiomycota</taxon>
        <taxon>Agaricomycotina</taxon>
        <taxon>Agaricomycetes</taxon>
        <taxon>Agaricomycetidae</taxon>
        <taxon>Boletales</taxon>
        <taxon>Boletales incertae sedis</taxon>
        <taxon>Leucogyrophana</taxon>
    </lineage>
</organism>
<evidence type="ECO:0000313" key="1">
    <source>
        <dbReference type="EMBL" id="KIJ65291.1"/>
    </source>
</evidence>
<reference evidence="1 2" key="1">
    <citation type="submission" date="2014-04" db="EMBL/GenBank/DDBJ databases">
        <title>Evolutionary Origins and Diversification of the Mycorrhizal Mutualists.</title>
        <authorList>
            <consortium name="DOE Joint Genome Institute"/>
            <consortium name="Mycorrhizal Genomics Consortium"/>
            <person name="Kohler A."/>
            <person name="Kuo A."/>
            <person name="Nagy L.G."/>
            <person name="Floudas D."/>
            <person name="Copeland A."/>
            <person name="Barry K.W."/>
            <person name="Cichocki N."/>
            <person name="Veneault-Fourrey C."/>
            <person name="LaButti K."/>
            <person name="Lindquist E.A."/>
            <person name="Lipzen A."/>
            <person name="Lundell T."/>
            <person name="Morin E."/>
            <person name="Murat C."/>
            <person name="Riley R."/>
            <person name="Ohm R."/>
            <person name="Sun H."/>
            <person name="Tunlid A."/>
            <person name="Henrissat B."/>
            <person name="Grigoriev I.V."/>
            <person name="Hibbett D.S."/>
            <person name="Martin F."/>
        </authorList>
    </citation>
    <scope>NUCLEOTIDE SEQUENCE [LARGE SCALE GENOMIC DNA]</scope>
    <source>
        <strain evidence="1 2">MD-312</strain>
    </source>
</reference>
<protein>
    <submittedName>
        <fullName evidence="1">Uncharacterized protein</fullName>
    </submittedName>
</protein>
<keyword evidence="2" id="KW-1185">Reference proteome</keyword>
<dbReference type="AlphaFoldDB" id="A0A0C9WFZ6"/>
<feature type="non-terminal residue" evidence="1">
    <location>
        <position position="102"/>
    </location>
</feature>
<gene>
    <name evidence="1" type="ORF">HYDPIDRAFT_111215</name>
</gene>
<dbReference type="Proteomes" id="UP000053820">
    <property type="component" value="Unassembled WGS sequence"/>
</dbReference>
<dbReference type="EMBL" id="KN839844">
    <property type="protein sequence ID" value="KIJ65291.1"/>
    <property type="molecule type" value="Genomic_DNA"/>
</dbReference>
<sequence>MELQRSLGDKTWNRSEVRAELDRLTSDIDNYLGSRIIKNLGESMKSEEQSPETAQAKAEDTMVALAYLDLKEDARSSWPNYISTRARVRREALASDNAGHAQ</sequence>
<proteinExistence type="predicted"/>
<evidence type="ECO:0000313" key="2">
    <source>
        <dbReference type="Proteomes" id="UP000053820"/>
    </source>
</evidence>
<accession>A0A0C9WFZ6</accession>
<name>A0A0C9WFZ6_9AGAM</name>